<accession>A0A9W6VJ53</accession>
<keyword evidence="12" id="KW-1185">Reference proteome</keyword>
<dbReference type="InterPro" id="IPR003439">
    <property type="entry name" value="ABC_transporter-like_ATP-bd"/>
</dbReference>
<keyword evidence="6" id="KW-1278">Translocase</keyword>
<keyword evidence="4" id="KW-0547">Nucleotide-binding</keyword>
<name>A0A9W6VJ53_9PSEU</name>
<dbReference type="RefSeq" id="WP_285488842.1">
    <property type="nucleotide sequence ID" value="NZ_BSTI01000015.1"/>
</dbReference>
<evidence type="ECO:0000259" key="10">
    <source>
        <dbReference type="PROSITE" id="PS51866"/>
    </source>
</evidence>
<dbReference type="Pfam" id="PF00005">
    <property type="entry name" value="ABC_tran"/>
    <property type="match status" value="1"/>
</dbReference>
<evidence type="ECO:0000256" key="6">
    <source>
        <dbReference type="ARBA" id="ARBA00022967"/>
    </source>
</evidence>
<evidence type="ECO:0000256" key="4">
    <source>
        <dbReference type="ARBA" id="ARBA00022741"/>
    </source>
</evidence>
<gene>
    <name evidence="11" type="primary">modC</name>
    <name evidence="11" type="ORF">Atai01_57780</name>
</gene>
<dbReference type="GO" id="GO:0015689">
    <property type="term" value="P:molybdate ion transport"/>
    <property type="evidence" value="ECO:0007669"/>
    <property type="project" value="InterPro"/>
</dbReference>
<reference evidence="11" key="1">
    <citation type="submission" date="2023-03" db="EMBL/GenBank/DDBJ databases">
        <title>Amycolatopsis taiwanensis NBRC 103393.</title>
        <authorList>
            <person name="Ichikawa N."/>
            <person name="Sato H."/>
            <person name="Tonouchi N."/>
        </authorList>
    </citation>
    <scope>NUCLEOTIDE SEQUENCE</scope>
    <source>
        <strain evidence="11">NBRC 103393</strain>
    </source>
</reference>
<keyword evidence="3 8" id="KW-0500">Molybdenum</keyword>
<dbReference type="Gene3D" id="3.40.50.300">
    <property type="entry name" value="P-loop containing nucleotide triphosphate hydrolases"/>
    <property type="match status" value="1"/>
</dbReference>
<dbReference type="InterPro" id="IPR004606">
    <property type="entry name" value="Mop_domain"/>
</dbReference>
<dbReference type="Gene3D" id="2.40.50.100">
    <property type="match status" value="1"/>
</dbReference>
<dbReference type="InterPro" id="IPR008995">
    <property type="entry name" value="Mo/tungstate-bd_C_term_dom"/>
</dbReference>
<proteinExistence type="predicted"/>
<dbReference type="PANTHER" id="PTHR43514:SF1">
    <property type="entry name" value="SULFATE_THIOSULFATE IMPORT ATP-BINDING PROTEIN CYSA"/>
    <property type="match status" value="1"/>
</dbReference>
<evidence type="ECO:0000259" key="9">
    <source>
        <dbReference type="PROSITE" id="PS50893"/>
    </source>
</evidence>
<dbReference type="SMART" id="SM00382">
    <property type="entry name" value="AAA"/>
    <property type="match status" value="1"/>
</dbReference>
<evidence type="ECO:0000256" key="1">
    <source>
        <dbReference type="ARBA" id="ARBA00022448"/>
    </source>
</evidence>
<evidence type="ECO:0000313" key="12">
    <source>
        <dbReference type="Proteomes" id="UP001165136"/>
    </source>
</evidence>
<dbReference type="Pfam" id="PF03459">
    <property type="entry name" value="TOBE"/>
    <property type="match status" value="1"/>
</dbReference>
<dbReference type="GO" id="GO:0005524">
    <property type="term" value="F:ATP binding"/>
    <property type="evidence" value="ECO:0007669"/>
    <property type="project" value="UniProtKB-KW"/>
</dbReference>
<evidence type="ECO:0000256" key="3">
    <source>
        <dbReference type="ARBA" id="ARBA00022505"/>
    </source>
</evidence>
<dbReference type="SUPFAM" id="SSF52540">
    <property type="entry name" value="P-loop containing nucleoside triphosphate hydrolases"/>
    <property type="match status" value="1"/>
</dbReference>
<dbReference type="PANTHER" id="PTHR43514">
    <property type="entry name" value="ABC TRANSPORTER I FAMILY MEMBER 10"/>
    <property type="match status" value="1"/>
</dbReference>
<dbReference type="InterPro" id="IPR050334">
    <property type="entry name" value="Molybdenum_import_ModC"/>
</dbReference>
<dbReference type="PROSITE" id="PS00211">
    <property type="entry name" value="ABC_TRANSPORTER_1"/>
    <property type="match status" value="1"/>
</dbReference>
<dbReference type="InterPro" id="IPR017871">
    <property type="entry name" value="ABC_transporter-like_CS"/>
</dbReference>
<dbReference type="InterPro" id="IPR003593">
    <property type="entry name" value="AAA+_ATPase"/>
</dbReference>
<organism evidence="11 12">
    <name type="scientific">Amycolatopsis taiwanensis</name>
    <dbReference type="NCBI Taxonomy" id="342230"/>
    <lineage>
        <taxon>Bacteria</taxon>
        <taxon>Bacillati</taxon>
        <taxon>Actinomycetota</taxon>
        <taxon>Actinomycetes</taxon>
        <taxon>Pseudonocardiales</taxon>
        <taxon>Pseudonocardiaceae</taxon>
        <taxon>Amycolatopsis</taxon>
    </lineage>
</organism>
<dbReference type="PROSITE" id="PS51866">
    <property type="entry name" value="MOP"/>
    <property type="match status" value="1"/>
</dbReference>
<evidence type="ECO:0000256" key="2">
    <source>
        <dbReference type="ARBA" id="ARBA00022475"/>
    </source>
</evidence>
<dbReference type="InterPro" id="IPR027417">
    <property type="entry name" value="P-loop_NTPase"/>
</dbReference>
<dbReference type="InterPro" id="IPR005116">
    <property type="entry name" value="Transp-assoc_OB_typ1"/>
</dbReference>
<keyword evidence="2" id="KW-1003">Cell membrane</keyword>
<feature type="domain" description="Mop" evidence="10">
    <location>
        <begin position="286"/>
        <end position="353"/>
    </location>
</feature>
<evidence type="ECO:0000256" key="7">
    <source>
        <dbReference type="ARBA" id="ARBA00023136"/>
    </source>
</evidence>
<dbReference type="SUPFAM" id="SSF50331">
    <property type="entry name" value="MOP-like"/>
    <property type="match status" value="1"/>
</dbReference>
<dbReference type="Proteomes" id="UP001165136">
    <property type="component" value="Unassembled WGS sequence"/>
</dbReference>
<sequence>MSLHAEIELSRGNFDLDVSLDVPTGGVLAVLGPNGSGKSSLLGCLSGLLRPSRATIRLGERSLHDLPAHARAIGLLSQDPLLFPHLSVLDNVAFAPRSKGHGRARARELARHWLTEVDAAEFADRRPAQLSGGQAQRVAVARALAADPDLLLLDEPLAALDVDAAPAIRGLLRRVLGMAGNRVTVLVTHDPLDALALADHVLVLADGQAVERGPTRDVLAAPRTAFTARIAGLNLVAGTATEDGLRTDDGSLVAGMLAPDMETGSPAVAVFAPSAVSVYPAEDGHPGSPRNTFRAVVGTLEPHGTVIRLRTAGDGWAAGLSADLTPAAVADLRLEPGTVVRLSVKAITVTVHPAMPSPELLHVADNPRT</sequence>
<comment type="caution">
    <text evidence="11">The sequence shown here is derived from an EMBL/GenBank/DDBJ whole genome shotgun (WGS) entry which is preliminary data.</text>
</comment>
<feature type="domain" description="ABC transporter" evidence="9">
    <location>
        <begin position="1"/>
        <end position="231"/>
    </location>
</feature>
<protein>
    <submittedName>
        <fullName evidence="11">ABC transporter ATP-binding protein</fullName>
    </submittedName>
</protein>
<evidence type="ECO:0000256" key="5">
    <source>
        <dbReference type="ARBA" id="ARBA00022840"/>
    </source>
</evidence>
<dbReference type="PROSITE" id="PS50893">
    <property type="entry name" value="ABC_TRANSPORTER_2"/>
    <property type="match status" value="1"/>
</dbReference>
<keyword evidence="1" id="KW-0813">Transport</keyword>
<dbReference type="AlphaFoldDB" id="A0A9W6VJ53"/>
<keyword evidence="5 11" id="KW-0067">ATP-binding</keyword>
<dbReference type="EMBL" id="BSTI01000015">
    <property type="protein sequence ID" value="GLY69159.1"/>
    <property type="molecule type" value="Genomic_DNA"/>
</dbReference>
<evidence type="ECO:0000256" key="8">
    <source>
        <dbReference type="PROSITE-ProRule" id="PRU01213"/>
    </source>
</evidence>
<keyword evidence="7" id="KW-0472">Membrane</keyword>
<evidence type="ECO:0000313" key="11">
    <source>
        <dbReference type="EMBL" id="GLY69159.1"/>
    </source>
</evidence>
<dbReference type="GO" id="GO:0016887">
    <property type="term" value="F:ATP hydrolysis activity"/>
    <property type="evidence" value="ECO:0007669"/>
    <property type="project" value="InterPro"/>
</dbReference>